<evidence type="ECO:0000256" key="1">
    <source>
        <dbReference type="SAM" id="Phobius"/>
    </source>
</evidence>
<feature type="transmembrane region" description="Helical" evidence="1">
    <location>
        <begin position="12"/>
        <end position="35"/>
    </location>
</feature>
<dbReference type="PANTHER" id="PTHR34219">
    <property type="entry name" value="IRON-REGULATED INNER MEMBRANE PROTEIN-RELATED"/>
    <property type="match status" value="1"/>
</dbReference>
<organism evidence="2 3">
    <name type="scientific">Sphingobacterium siyangense</name>
    <dbReference type="NCBI Taxonomy" id="459529"/>
    <lineage>
        <taxon>Bacteria</taxon>
        <taxon>Pseudomonadati</taxon>
        <taxon>Bacteroidota</taxon>
        <taxon>Sphingobacteriia</taxon>
        <taxon>Sphingobacteriales</taxon>
        <taxon>Sphingobacteriaceae</taxon>
        <taxon>Sphingobacterium</taxon>
    </lineage>
</organism>
<dbReference type="OrthoDB" id="111691at2"/>
<dbReference type="InterPro" id="IPR005625">
    <property type="entry name" value="PepSY-ass_TM"/>
</dbReference>
<reference evidence="2 3" key="1">
    <citation type="journal article" date="2015" name="Stand. Genomic Sci.">
        <title>Genomic Encyclopedia of Bacterial and Archaeal Type Strains, Phase III: the genomes of soil and plant-associated and newly described type strains.</title>
        <authorList>
            <person name="Whitman W.B."/>
            <person name="Woyke T."/>
            <person name="Klenk H.P."/>
            <person name="Zhou Y."/>
            <person name="Lilburn T.G."/>
            <person name="Beck B.J."/>
            <person name="De Vos P."/>
            <person name="Vandamme P."/>
            <person name="Eisen J.A."/>
            <person name="Garrity G."/>
            <person name="Hugenholtz P."/>
            <person name="Kyrpides N.C."/>
        </authorList>
    </citation>
    <scope>NUCLEOTIDE SEQUENCE [LARGE SCALE GENOMIC DNA]</scope>
    <source>
        <strain evidence="2 3">CGMCC 1.6855</strain>
    </source>
</reference>
<sequence length="390" mass="44381">MSNFKKSILFLHRWLGFISGLAVFVVSITGCIFCFQDEIQDVLYSYRTVKAEQKPFIKPSELQSLTIAKYPKAKITLVMFYGPERSAQVRISQNKVTKSVYYNPYSGAYLHTEVMKENFFLFIKEVHLNLFLPPKIGKLVNGICVIIFVVIMISGLILWWPKRKTDRKRSLTIKWGGRWRRVNYDLHNVLGFYITSFAIILAISGLSFSFQWVKNGIANVANNGKEYPKDKEVFKSDSIQKINFPDSAFVIDKAFDIARLKSPNSNSFLIFPGSKQSSPISITTYPKPLHFSYSSNFSFDRYSGKLLNFIPYSSKSPGTKLNTLNYDIHTGQIAGFLGKLIAFLVSLISASLPITGLILYLGKKYKSKKSSEKSKKILSKGSLKKYLKFL</sequence>
<accession>A0A562MGU5</accession>
<dbReference type="AlphaFoldDB" id="A0A562MGU5"/>
<keyword evidence="1" id="KW-0472">Membrane</keyword>
<dbReference type="RefSeq" id="WP_145328344.1">
    <property type="nucleotide sequence ID" value="NZ_VLKR01000014.1"/>
</dbReference>
<keyword evidence="1" id="KW-0812">Transmembrane</keyword>
<feature type="transmembrane region" description="Helical" evidence="1">
    <location>
        <begin position="190"/>
        <end position="213"/>
    </location>
</feature>
<keyword evidence="1" id="KW-1133">Transmembrane helix</keyword>
<comment type="caution">
    <text evidence="2">The sequence shown here is derived from an EMBL/GenBank/DDBJ whole genome shotgun (WGS) entry which is preliminary data.</text>
</comment>
<dbReference type="Proteomes" id="UP000315908">
    <property type="component" value="Unassembled WGS sequence"/>
</dbReference>
<dbReference type="PANTHER" id="PTHR34219:SF3">
    <property type="entry name" value="BLL7967 PROTEIN"/>
    <property type="match status" value="1"/>
</dbReference>
<name>A0A562MGU5_9SPHI</name>
<gene>
    <name evidence="2" type="ORF">IQ31_02889</name>
</gene>
<dbReference type="Pfam" id="PF03929">
    <property type="entry name" value="PepSY_TM"/>
    <property type="match status" value="1"/>
</dbReference>
<evidence type="ECO:0000313" key="2">
    <source>
        <dbReference type="EMBL" id="TWI19143.1"/>
    </source>
</evidence>
<protein>
    <submittedName>
        <fullName evidence="2">Putative iron-regulated membrane protein</fullName>
    </submittedName>
</protein>
<dbReference type="EMBL" id="VLKR01000014">
    <property type="protein sequence ID" value="TWI19143.1"/>
    <property type="molecule type" value="Genomic_DNA"/>
</dbReference>
<feature type="transmembrane region" description="Helical" evidence="1">
    <location>
        <begin position="340"/>
        <end position="361"/>
    </location>
</feature>
<evidence type="ECO:0000313" key="3">
    <source>
        <dbReference type="Proteomes" id="UP000315908"/>
    </source>
</evidence>
<feature type="transmembrane region" description="Helical" evidence="1">
    <location>
        <begin position="139"/>
        <end position="160"/>
    </location>
</feature>
<proteinExistence type="predicted"/>
<dbReference type="PROSITE" id="PS51257">
    <property type="entry name" value="PROKAR_LIPOPROTEIN"/>
    <property type="match status" value="1"/>
</dbReference>